<dbReference type="InterPro" id="IPR037066">
    <property type="entry name" value="Plug_dom_sf"/>
</dbReference>
<dbReference type="RefSeq" id="WP_119059535.1">
    <property type="nucleotide sequence ID" value="NZ_UNSC01000005.1"/>
</dbReference>
<gene>
    <name evidence="13" type="primary">cirA_1</name>
    <name evidence="13" type="ORF">SAMEA104719789_01289</name>
</gene>
<evidence type="ECO:0000256" key="9">
    <source>
        <dbReference type="RuleBase" id="RU003357"/>
    </source>
</evidence>
<keyword evidence="3 8" id="KW-1134">Transmembrane beta strand</keyword>
<keyword evidence="13" id="KW-0675">Receptor</keyword>
<dbReference type="InterPro" id="IPR036942">
    <property type="entry name" value="Beta-barrel_TonB_sf"/>
</dbReference>
<name>A0A383U2H0_9FLAO</name>
<keyword evidence="5 9" id="KW-0798">TonB box</keyword>
<dbReference type="Gene3D" id="2.170.130.10">
    <property type="entry name" value="TonB-dependent receptor, plug domain"/>
    <property type="match status" value="1"/>
</dbReference>
<dbReference type="AlphaFoldDB" id="A0A383U2H0"/>
<dbReference type="Proteomes" id="UP000262142">
    <property type="component" value="Unassembled WGS sequence"/>
</dbReference>
<evidence type="ECO:0000256" key="2">
    <source>
        <dbReference type="ARBA" id="ARBA00022448"/>
    </source>
</evidence>
<evidence type="ECO:0000256" key="4">
    <source>
        <dbReference type="ARBA" id="ARBA00022692"/>
    </source>
</evidence>
<evidence type="ECO:0000256" key="8">
    <source>
        <dbReference type="PROSITE-ProRule" id="PRU01360"/>
    </source>
</evidence>
<dbReference type="GO" id="GO:0044718">
    <property type="term" value="P:siderophore transmembrane transport"/>
    <property type="evidence" value="ECO:0007669"/>
    <property type="project" value="TreeGrafter"/>
</dbReference>
<dbReference type="InterPro" id="IPR012910">
    <property type="entry name" value="Plug_dom"/>
</dbReference>
<sequence>MKFKKVLFVAGALTISQSAMSQVDSLGYRQTLDEIVVSGTMKPVTKSESSVPVEVYSTSFFKANPVSNIFEAVANINGVRPQVNCNVCNTGDIHINGLEGPYTMVLIDGMPIVSGLSTVYGLSGIPQSLIEKVEVVKGPASTLYGSEAVGGLINVITKNAYTAPRFSVDAMGTTWQEYNVDLGTKLNLKEGVSTLLGVNYFNYQKPIDKNKDNFTDVTLQHKISVFNKWDFAMPNNKMFSIAGRYLYEDRWGGEMDWTPKYRGGDQKYAESIYTNRGELFGKYELPTTENLTLQFSASWHDQNSYYGNEPFMAQQNIYFGQLLWDKKIANHDLLLGLANRYTYYNDNTPATSHNNSKQKHSYLPGIFIQDEVKFNSQNALLAGLRYDHHSVHGSIFTPRVNYKWNTEDKRTVLRFSIGNGYRVANIFTEDHAALTGARDVIFTEKLKPETSWNANINGVQSFYLDNGTYINLDAMAFYTHFGNKIIPDYETDPNKIIYANLHGHAVSKGVSLNTQFVFPSGLKILAGGTLLDVYSVENNVKSRQLFTERFTGTWTVGYQFRTIGLNIDYTGNLYSPMRLPLLSKKDPRPEYSPWWSIQNIQITKNIGKGFEIYGGVKNLLNWTPAKNIPFLIARTEDPFDKNLDVNNPYDLTFDPTYVYAPNQGIRGFLGVRLNLK</sequence>
<dbReference type="PANTHER" id="PTHR30069">
    <property type="entry name" value="TONB-DEPENDENT OUTER MEMBRANE RECEPTOR"/>
    <property type="match status" value="1"/>
</dbReference>
<keyword evidence="14" id="KW-1185">Reference proteome</keyword>
<evidence type="ECO:0000256" key="1">
    <source>
        <dbReference type="ARBA" id="ARBA00004571"/>
    </source>
</evidence>
<comment type="similarity">
    <text evidence="8 9">Belongs to the TonB-dependent receptor family.</text>
</comment>
<dbReference type="InterPro" id="IPR039426">
    <property type="entry name" value="TonB-dep_rcpt-like"/>
</dbReference>
<keyword evidence="10" id="KW-0732">Signal</keyword>
<dbReference type="Gene3D" id="2.40.170.20">
    <property type="entry name" value="TonB-dependent receptor, beta-barrel domain"/>
    <property type="match status" value="1"/>
</dbReference>
<dbReference type="PROSITE" id="PS52016">
    <property type="entry name" value="TONB_DEPENDENT_REC_3"/>
    <property type="match status" value="1"/>
</dbReference>
<keyword evidence="2 8" id="KW-0813">Transport</keyword>
<feature type="signal peptide" evidence="10">
    <location>
        <begin position="1"/>
        <end position="21"/>
    </location>
</feature>
<evidence type="ECO:0000259" key="11">
    <source>
        <dbReference type="Pfam" id="PF00593"/>
    </source>
</evidence>
<reference evidence="13 14" key="1">
    <citation type="submission" date="2018-09" db="EMBL/GenBank/DDBJ databases">
        <authorList>
            <consortium name="Pathogen Informatics"/>
        </authorList>
    </citation>
    <scope>NUCLEOTIDE SEQUENCE [LARGE SCALE GENOMIC DNA]</scope>
    <source>
        <strain evidence="13 14">OH-22767</strain>
    </source>
</reference>
<keyword evidence="6 8" id="KW-0472">Membrane</keyword>
<protein>
    <submittedName>
        <fullName evidence="13">Colicin I receptor</fullName>
    </submittedName>
</protein>
<keyword evidence="4 8" id="KW-0812">Transmembrane</keyword>
<evidence type="ECO:0000256" key="10">
    <source>
        <dbReference type="SAM" id="SignalP"/>
    </source>
</evidence>
<evidence type="ECO:0000313" key="13">
    <source>
        <dbReference type="EMBL" id="SZD73476.1"/>
    </source>
</evidence>
<dbReference type="PANTHER" id="PTHR30069:SF57">
    <property type="entry name" value="TONB-DEPENDENT RECEPTOR"/>
    <property type="match status" value="1"/>
</dbReference>
<organism evidence="13 14">
    <name type="scientific">Candidatus Ornithobacterium hominis</name>
    <dbReference type="NCBI Taxonomy" id="2497989"/>
    <lineage>
        <taxon>Bacteria</taxon>
        <taxon>Pseudomonadati</taxon>
        <taxon>Bacteroidota</taxon>
        <taxon>Flavobacteriia</taxon>
        <taxon>Flavobacteriales</taxon>
        <taxon>Weeksellaceae</taxon>
        <taxon>Ornithobacterium</taxon>
    </lineage>
</organism>
<feature type="domain" description="TonB-dependent receptor plug" evidence="12">
    <location>
        <begin position="46"/>
        <end position="151"/>
    </location>
</feature>
<keyword evidence="7 8" id="KW-0998">Cell outer membrane</keyword>
<accession>A0A383U2H0</accession>
<proteinExistence type="inferred from homology"/>
<dbReference type="GO" id="GO:0015344">
    <property type="term" value="F:siderophore uptake transmembrane transporter activity"/>
    <property type="evidence" value="ECO:0007669"/>
    <property type="project" value="TreeGrafter"/>
</dbReference>
<dbReference type="InterPro" id="IPR000531">
    <property type="entry name" value="Beta-barrel_TonB"/>
</dbReference>
<evidence type="ECO:0000313" key="14">
    <source>
        <dbReference type="Proteomes" id="UP000262142"/>
    </source>
</evidence>
<feature type="chain" id="PRO_5017062541" evidence="10">
    <location>
        <begin position="22"/>
        <end position="676"/>
    </location>
</feature>
<dbReference type="Pfam" id="PF00593">
    <property type="entry name" value="TonB_dep_Rec_b-barrel"/>
    <property type="match status" value="1"/>
</dbReference>
<dbReference type="SUPFAM" id="SSF56935">
    <property type="entry name" value="Porins"/>
    <property type="match status" value="1"/>
</dbReference>
<evidence type="ECO:0000256" key="6">
    <source>
        <dbReference type="ARBA" id="ARBA00023136"/>
    </source>
</evidence>
<dbReference type="EMBL" id="UNSC01000005">
    <property type="protein sequence ID" value="SZD73476.1"/>
    <property type="molecule type" value="Genomic_DNA"/>
</dbReference>
<evidence type="ECO:0000256" key="7">
    <source>
        <dbReference type="ARBA" id="ARBA00023237"/>
    </source>
</evidence>
<evidence type="ECO:0000256" key="5">
    <source>
        <dbReference type="ARBA" id="ARBA00023077"/>
    </source>
</evidence>
<comment type="subcellular location">
    <subcellularLocation>
        <location evidence="1 8">Cell outer membrane</location>
        <topology evidence="1 8">Multi-pass membrane protein</topology>
    </subcellularLocation>
</comment>
<dbReference type="OrthoDB" id="9760333at2"/>
<dbReference type="Pfam" id="PF07715">
    <property type="entry name" value="Plug"/>
    <property type="match status" value="1"/>
</dbReference>
<dbReference type="GO" id="GO:0009279">
    <property type="term" value="C:cell outer membrane"/>
    <property type="evidence" value="ECO:0007669"/>
    <property type="project" value="UniProtKB-SubCell"/>
</dbReference>
<evidence type="ECO:0000256" key="3">
    <source>
        <dbReference type="ARBA" id="ARBA00022452"/>
    </source>
</evidence>
<feature type="domain" description="TonB-dependent receptor-like beta-barrel" evidence="11">
    <location>
        <begin position="200"/>
        <end position="619"/>
    </location>
</feature>
<evidence type="ECO:0000259" key="12">
    <source>
        <dbReference type="Pfam" id="PF07715"/>
    </source>
</evidence>